<keyword evidence="11" id="KW-0813">Transport</keyword>
<evidence type="ECO:0000256" key="8">
    <source>
        <dbReference type="ARBA" id="ARBA00023303"/>
    </source>
</evidence>
<keyword evidence="6 11" id="KW-0406">Ion transport</keyword>
<proteinExistence type="inferred from homology"/>
<evidence type="ECO:0000256" key="2">
    <source>
        <dbReference type="ARBA" id="ARBA00022475"/>
    </source>
</evidence>
<evidence type="ECO:0000256" key="6">
    <source>
        <dbReference type="ARBA" id="ARBA00023065"/>
    </source>
</evidence>
<dbReference type="Pfam" id="PF02537">
    <property type="entry name" value="CRCB"/>
    <property type="match status" value="1"/>
</dbReference>
<gene>
    <name evidence="11 12" type="primary">crcB</name>
    <name evidence="11" type="synonym">fluC</name>
    <name evidence="12" type="ORF">ENJ40_00860</name>
</gene>
<evidence type="ECO:0000256" key="1">
    <source>
        <dbReference type="ARBA" id="ARBA00004651"/>
    </source>
</evidence>
<feature type="transmembrane region" description="Helical" evidence="11">
    <location>
        <begin position="31"/>
        <end position="53"/>
    </location>
</feature>
<protein>
    <recommendedName>
        <fullName evidence="11">Fluoride-specific ion channel FluC</fullName>
    </recommendedName>
</protein>
<comment type="caution">
    <text evidence="12">The sequence shown here is derived from an EMBL/GenBank/DDBJ whole genome shotgun (WGS) entry which is preliminary data.</text>
</comment>
<evidence type="ECO:0000256" key="3">
    <source>
        <dbReference type="ARBA" id="ARBA00022519"/>
    </source>
</evidence>
<dbReference type="GO" id="GO:0046872">
    <property type="term" value="F:metal ion binding"/>
    <property type="evidence" value="ECO:0007669"/>
    <property type="project" value="UniProtKB-KW"/>
</dbReference>
<feature type="transmembrane region" description="Helical" evidence="11">
    <location>
        <begin position="95"/>
        <end position="115"/>
    </location>
</feature>
<dbReference type="Proteomes" id="UP000886043">
    <property type="component" value="Unassembled WGS sequence"/>
</dbReference>
<keyword evidence="7 11" id="KW-0472">Membrane</keyword>
<evidence type="ECO:0000313" key="12">
    <source>
        <dbReference type="EMBL" id="HFC96994.1"/>
    </source>
</evidence>
<sequence>MKFLYIGLGGGMGAVCRYLVSGWFLRFGAGFPLGTLAVNVLGSFILGFFMELATQTLLVSPESRLLVAVGFLGSFTTFSTFAYETHQLLREGEWLFTFLNITLSIGLGLTGVRLGEVLVRYLVR</sequence>
<feature type="binding site" evidence="11">
    <location>
        <position position="76"/>
    </location>
    <ligand>
        <name>Na(+)</name>
        <dbReference type="ChEBI" id="CHEBI:29101"/>
        <note>structural</note>
    </ligand>
</feature>
<comment type="catalytic activity">
    <reaction evidence="10">
        <text>fluoride(in) = fluoride(out)</text>
        <dbReference type="Rhea" id="RHEA:76159"/>
        <dbReference type="ChEBI" id="CHEBI:17051"/>
    </reaction>
    <physiologicalReaction direction="left-to-right" evidence="10">
        <dbReference type="Rhea" id="RHEA:76160"/>
    </physiologicalReaction>
</comment>
<keyword evidence="11" id="KW-0479">Metal-binding</keyword>
<dbReference type="PANTHER" id="PTHR28259:SF1">
    <property type="entry name" value="FLUORIDE EXPORT PROTEIN 1-RELATED"/>
    <property type="match status" value="1"/>
</dbReference>
<keyword evidence="8 11" id="KW-0407">Ion channel</keyword>
<keyword evidence="11" id="KW-0915">Sodium</keyword>
<dbReference type="InterPro" id="IPR003691">
    <property type="entry name" value="FluC"/>
</dbReference>
<dbReference type="GO" id="GO:0140114">
    <property type="term" value="P:cellular detoxification of fluoride"/>
    <property type="evidence" value="ECO:0007669"/>
    <property type="project" value="UniProtKB-UniRule"/>
</dbReference>
<comment type="activity regulation">
    <text evidence="11">Na(+) is not transported, but it plays an essential structural role and its presence is essential for fluoride channel function.</text>
</comment>
<reference evidence="12" key="1">
    <citation type="journal article" date="2020" name="mSystems">
        <title>Genome- and Community-Level Interaction Insights into Carbon Utilization and Element Cycling Functions of Hydrothermarchaeota in Hydrothermal Sediment.</title>
        <authorList>
            <person name="Zhou Z."/>
            <person name="Liu Y."/>
            <person name="Xu W."/>
            <person name="Pan J."/>
            <person name="Luo Z.H."/>
            <person name="Li M."/>
        </authorList>
    </citation>
    <scope>NUCLEOTIDE SEQUENCE [LARGE SCALE GENOMIC DNA]</scope>
    <source>
        <strain evidence="12">HyVt-483</strain>
    </source>
</reference>
<dbReference type="PANTHER" id="PTHR28259">
    <property type="entry name" value="FLUORIDE EXPORT PROTEIN 1-RELATED"/>
    <property type="match status" value="1"/>
</dbReference>
<keyword evidence="4 11" id="KW-0812">Transmembrane</keyword>
<feature type="transmembrane region" description="Helical" evidence="11">
    <location>
        <begin position="65"/>
        <end position="83"/>
    </location>
</feature>
<name>A0A7C3CQT9_9BACT</name>
<evidence type="ECO:0000256" key="9">
    <source>
        <dbReference type="ARBA" id="ARBA00035120"/>
    </source>
</evidence>
<keyword evidence="5 11" id="KW-1133">Transmembrane helix</keyword>
<evidence type="ECO:0000256" key="10">
    <source>
        <dbReference type="ARBA" id="ARBA00035585"/>
    </source>
</evidence>
<feature type="transmembrane region" description="Helical" evidence="11">
    <location>
        <begin position="5"/>
        <end position="25"/>
    </location>
</feature>
<comment type="subcellular location">
    <subcellularLocation>
        <location evidence="1 11">Cell membrane</location>
        <topology evidence="1 11">Multi-pass membrane protein</topology>
    </subcellularLocation>
</comment>
<evidence type="ECO:0000256" key="7">
    <source>
        <dbReference type="ARBA" id="ARBA00023136"/>
    </source>
</evidence>
<feature type="binding site" evidence="11">
    <location>
        <position position="73"/>
    </location>
    <ligand>
        <name>Na(+)</name>
        <dbReference type="ChEBI" id="CHEBI:29101"/>
        <note>structural</note>
    </ligand>
</feature>
<dbReference type="HAMAP" id="MF_00454">
    <property type="entry name" value="FluC"/>
    <property type="match status" value="1"/>
</dbReference>
<dbReference type="GO" id="GO:0005886">
    <property type="term" value="C:plasma membrane"/>
    <property type="evidence" value="ECO:0007669"/>
    <property type="project" value="UniProtKB-SubCell"/>
</dbReference>
<dbReference type="AlphaFoldDB" id="A0A7C3CQT9"/>
<evidence type="ECO:0000256" key="5">
    <source>
        <dbReference type="ARBA" id="ARBA00022989"/>
    </source>
</evidence>
<evidence type="ECO:0000256" key="11">
    <source>
        <dbReference type="HAMAP-Rule" id="MF_00454"/>
    </source>
</evidence>
<organism evidence="12">
    <name type="scientific">Thermosulfurimonas dismutans</name>
    <dbReference type="NCBI Taxonomy" id="999894"/>
    <lineage>
        <taxon>Bacteria</taxon>
        <taxon>Pseudomonadati</taxon>
        <taxon>Thermodesulfobacteriota</taxon>
        <taxon>Thermodesulfobacteria</taxon>
        <taxon>Thermodesulfobacteriales</taxon>
        <taxon>Thermodesulfobacteriaceae</taxon>
        <taxon>Thermosulfurimonas</taxon>
    </lineage>
</organism>
<comment type="similarity">
    <text evidence="9 11">Belongs to the fluoride channel Fluc/FEX (TC 1.A.43) family.</text>
</comment>
<dbReference type="GO" id="GO:0062054">
    <property type="term" value="F:fluoride channel activity"/>
    <property type="evidence" value="ECO:0007669"/>
    <property type="project" value="UniProtKB-UniRule"/>
</dbReference>
<keyword evidence="2 11" id="KW-1003">Cell membrane</keyword>
<keyword evidence="3" id="KW-0997">Cell inner membrane</keyword>
<dbReference type="NCBIfam" id="TIGR00494">
    <property type="entry name" value="crcB"/>
    <property type="match status" value="1"/>
</dbReference>
<comment type="function">
    <text evidence="11">Fluoride-specific ion channel. Important for reducing fluoride concentration in the cell, thus reducing its toxicity.</text>
</comment>
<accession>A0A7C3CQT9</accession>
<dbReference type="EMBL" id="DRMH01000012">
    <property type="protein sequence ID" value="HFC96994.1"/>
    <property type="molecule type" value="Genomic_DNA"/>
</dbReference>
<evidence type="ECO:0000256" key="4">
    <source>
        <dbReference type="ARBA" id="ARBA00022692"/>
    </source>
</evidence>